<sequence>MVEYRYLGNSGFKVSEITYGNWVTHASQVENDAAIATVHKALDLGITSFDTADAYANTAAEVVLGEALKGQPRETLEIFTKVYWPTGRKGPNDQGLSRKHIFDSINGSLRRLGVDYVDLYQAHRYDYETPLEETMQAFADIVRQGKALYIGVSEWTAEQLREGHALATKLGFQLVSNQPQYSALWRVIEGKVIPASQELGISQIVWSPLAQGVLTGKYQPGQPVPEGSRATDEKSGANFIKRFLNDEVLTAVQKLKPIADEAGLTVAQLSLAWVLHNDNIAAALVGASRPEQLEDTVKASGVKLEQSAYDAINDALGGVAVTDPAETDTVSPKTRPA</sequence>
<name>A0ABV5EQ24_9MICO</name>
<dbReference type="SUPFAM" id="SSF51430">
    <property type="entry name" value="NAD(P)-linked oxidoreductase"/>
    <property type="match status" value="1"/>
</dbReference>
<dbReference type="RefSeq" id="WP_378717091.1">
    <property type="nucleotide sequence ID" value="NZ_JBHLHV010000001.1"/>
</dbReference>
<proteinExistence type="inferred from homology"/>
<dbReference type="InterPro" id="IPR005399">
    <property type="entry name" value="K_chnl_volt-dep_bsu_KCNAB-rel"/>
</dbReference>
<dbReference type="PRINTS" id="PR00069">
    <property type="entry name" value="ALDKETRDTASE"/>
</dbReference>
<evidence type="ECO:0000256" key="1">
    <source>
        <dbReference type="ARBA" id="ARBA00006515"/>
    </source>
</evidence>
<feature type="domain" description="NADP-dependent oxidoreductase" evidence="4">
    <location>
        <begin position="17"/>
        <end position="314"/>
    </location>
</feature>
<protein>
    <submittedName>
        <fullName evidence="5">Aldo/keto reductase family protein</fullName>
    </submittedName>
</protein>
<comment type="similarity">
    <text evidence="1">Belongs to the shaker potassium channel beta subunit family.</text>
</comment>
<gene>
    <name evidence="5" type="ORF">AB7P39_04215</name>
</gene>
<keyword evidence="3" id="KW-0560">Oxidoreductase</keyword>
<keyword evidence="6" id="KW-1185">Reference proteome</keyword>
<keyword evidence="2" id="KW-0521">NADP</keyword>
<dbReference type="CDD" id="cd19074">
    <property type="entry name" value="Aldo_ket_red_shaker-like"/>
    <property type="match status" value="1"/>
</dbReference>
<dbReference type="InterPro" id="IPR036812">
    <property type="entry name" value="NAD(P)_OxRdtase_dom_sf"/>
</dbReference>
<dbReference type="Gene3D" id="3.20.20.100">
    <property type="entry name" value="NADP-dependent oxidoreductase domain"/>
    <property type="match status" value="1"/>
</dbReference>
<reference evidence="5 6" key="1">
    <citation type="submission" date="2024-08" db="EMBL/GenBank/DDBJ databases">
        <title>Heavy metals resistant antinobacteria isolated from wastewater.</title>
        <authorList>
            <person name="Roman Ponce B."/>
            <person name="Blanco Mercado M.A."/>
            <person name="Avila Aldana I.N."/>
            <person name="Morales Arrieta S."/>
        </authorList>
    </citation>
    <scope>NUCLEOTIDE SEQUENCE [LARGE SCALE GENOMIC DNA]</scope>
    <source>
        <strain evidence="6">sma-1</strain>
    </source>
</reference>
<dbReference type="InterPro" id="IPR023210">
    <property type="entry name" value="NADP_OxRdtase_dom"/>
</dbReference>
<dbReference type="EMBL" id="JBHLHV010000001">
    <property type="protein sequence ID" value="MFB8892045.1"/>
    <property type="molecule type" value="Genomic_DNA"/>
</dbReference>
<evidence type="ECO:0000313" key="5">
    <source>
        <dbReference type="EMBL" id="MFB8892045.1"/>
    </source>
</evidence>
<dbReference type="Proteomes" id="UP001589643">
    <property type="component" value="Unassembled WGS sequence"/>
</dbReference>
<evidence type="ECO:0000313" key="6">
    <source>
        <dbReference type="Proteomes" id="UP001589643"/>
    </source>
</evidence>
<dbReference type="InterPro" id="IPR020471">
    <property type="entry name" value="AKR"/>
</dbReference>
<dbReference type="PANTHER" id="PTHR43150">
    <property type="entry name" value="HYPERKINETIC, ISOFORM M"/>
    <property type="match status" value="1"/>
</dbReference>
<dbReference type="Pfam" id="PF00248">
    <property type="entry name" value="Aldo_ket_red"/>
    <property type="match status" value="1"/>
</dbReference>
<organism evidence="5 6">
    <name type="scientific">Microbacterium plantarum</name>
    <dbReference type="NCBI Taxonomy" id="1816425"/>
    <lineage>
        <taxon>Bacteria</taxon>
        <taxon>Bacillati</taxon>
        <taxon>Actinomycetota</taxon>
        <taxon>Actinomycetes</taxon>
        <taxon>Micrococcales</taxon>
        <taxon>Microbacteriaceae</taxon>
        <taxon>Microbacterium</taxon>
    </lineage>
</organism>
<dbReference type="PANTHER" id="PTHR43150:SF2">
    <property type="entry name" value="HYPERKINETIC, ISOFORM M"/>
    <property type="match status" value="1"/>
</dbReference>
<accession>A0ABV5EQ24</accession>
<evidence type="ECO:0000256" key="3">
    <source>
        <dbReference type="ARBA" id="ARBA00023002"/>
    </source>
</evidence>
<comment type="caution">
    <text evidence="5">The sequence shown here is derived from an EMBL/GenBank/DDBJ whole genome shotgun (WGS) entry which is preliminary data.</text>
</comment>
<evidence type="ECO:0000259" key="4">
    <source>
        <dbReference type="Pfam" id="PF00248"/>
    </source>
</evidence>
<evidence type="ECO:0000256" key="2">
    <source>
        <dbReference type="ARBA" id="ARBA00022857"/>
    </source>
</evidence>